<keyword evidence="3" id="KW-1185">Reference proteome</keyword>
<dbReference type="EMBL" id="MNCJ02000321">
    <property type="protein sequence ID" value="KAF5803189.1"/>
    <property type="molecule type" value="Genomic_DNA"/>
</dbReference>
<dbReference type="EMBL" id="CM007895">
    <property type="protein sequence ID" value="OTG23379.1"/>
    <property type="molecule type" value="Genomic_DNA"/>
</dbReference>
<evidence type="ECO:0000313" key="2">
    <source>
        <dbReference type="EMBL" id="OTG23379.1"/>
    </source>
</evidence>
<gene>
    <name evidence="2" type="ORF">HannXRQ_Chr06g0181821</name>
    <name evidence="1" type="ORF">HanXRQr2_Chr06g0268391</name>
</gene>
<dbReference type="InParanoid" id="A0A251UJZ3"/>
<reference evidence="1 3" key="1">
    <citation type="journal article" date="2017" name="Nature">
        <title>The sunflower genome provides insights into oil metabolism, flowering and Asterid evolution.</title>
        <authorList>
            <person name="Badouin H."/>
            <person name="Gouzy J."/>
            <person name="Grassa C.J."/>
            <person name="Murat F."/>
            <person name="Staton S.E."/>
            <person name="Cottret L."/>
            <person name="Lelandais-Briere C."/>
            <person name="Owens G.L."/>
            <person name="Carrere S."/>
            <person name="Mayjonade B."/>
            <person name="Legrand L."/>
            <person name="Gill N."/>
            <person name="Kane N.C."/>
            <person name="Bowers J.E."/>
            <person name="Hubner S."/>
            <person name="Bellec A."/>
            <person name="Berard A."/>
            <person name="Berges H."/>
            <person name="Blanchet N."/>
            <person name="Boniface M.C."/>
            <person name="Brunel D."/>
            <person name="Catrice O."/>
            <person name="Chaidir N."/>
            <person name="Claudel C."/>
            <person name="Donnadieu C."/>
            <person name="Faraut T."/>
            <person name="Fievet G."/>
            <person name="Helmstetter N."/>
            <person name="King M."/>
            <person name="Knapp S.J."/>
            <person name="Lai Z."/>
            <person name="Le Paslier M.C."/>
            <person name="Lippi Y."/>
            <person name="Lorenzon L."/>
            <person name="Mandel J.R."/>
            <person name="Marage G."/>
            <person name="Marchand G."/>
            <person name="Marquand E."/>
            <person name="Bret-Mestries E."/>
            <person name="Morien E."/>
            <person name="Nambeesan S."/>
            <person name="Nguyen T."/>
            <person name="Pegot-Espagnet P."/>
            <person name="Pouilly N."/>
            <person name="Raftis F."/>
            <person name="Sallet E."/>
            <person name="Schiex T."/>
            <person name="Thomas J."/>
            <person name="Vandecasteele C."/>
            <person name="Vares D."/>
            <person name="Vear F."/>
            <person name="Vautrin S."/>
            <person name="Crespi M."/>
            <person name="Mangin B."/>
            <person name="Burke J.M."/>
            <person name="Salse J."/>
            <person name="Munos S."/>
            <person name="Vincourt P."/>
            <person name="Rieseberg L.H."/>
            <person name="Langlade N.B."/>
        </authorList>
    </citation>
    <scope>NUCLEOTIDE SEQUENCE [LARGE SCALE GENOMIC DNA]</scope>
    <source>
        <strain evidence="3">cv. SF193</strain>
        <tissue evidence="1">Leaves</tissue>
    </source>
</reference>
<protein>
    <submittedName>
        <fullName evidence="2">Uncharacterized protein</fullName>
    </submittedName>
</protein>
<accession>A0A251UJZ3</accession>
<sequence>MHLILILANEDFISLHNLHFSFFSFQTFCTQIVLLLHSNFDNFYVINFFM</sequence>
<dbReference type="Proteomes" id="UP000215914">
    <property type="component" value="Chromosome 6"/>
</dbReference>
<dbReference type="AlphaFoldDB" id="A0A251UJZ3"/>
<reference evidence="2" key="2">
    <citation type="submission" date="2017-02" db="EMBL/GenBank/DDBJ databases">
        <title>Sunflower complete genome.</title>
        <authorList>
            <person name="Langlade N."/>
            <person name="Munos S."/>
        </authorList>
    </citation>
    <scope>NUCLEOTIDE SEQUENCE [LARGE SCALE GENOMIC DNA]</scope>
    <source>
        <tissue evidence="2">Leaves</tissue>
    </source>
</reference>
<evidence type="ECO:0000313" key="3">
    <source>
        <dbReference type="Proteomes" id="UP000215914"/>
    </source>
</evidence>
<proteinExistence type="predicted"/>
<evidence type="ECO:0000313" key="1">
    <source>
        <dbReference type="EMBL" id="KAF5803189.1"/>
    </source>
</evidence>
<name>A0A251UJZ3_HELAN</name>
<reference evidence="1" key="3">
    <citation type="submission" date="2020-06" db="EMBL/GenBank/DDBJ databases">
        <title>Helianthus annuus Genome sequencing and assembly Release 2.</title>
        <authorList>
            <person name="Gouzy J."/>
            <person name="Langlade N."/>
            <person name="Munos S."/>
        </authorList>
    </citation>
    <scope>NUCLEOTIDE SEQUENCE</scope>
    <source>
        <tissue evidence="1">Leaves</tissue>
    </source>
</reference>
<organism evidence="2 3">
    <name type="scientific">Helianthus annuus</name>
    <name type="common">Common sunflower</name>
    <dbReference type="NCBI Taxonomy" id="4232"/>
    <lineage>
        <taxon>Eukaryota</taxon>
        <taxon>Viridiplantae</taxon>
        <taxon>Streptophyta</taxon>
        <taxon>Embryophyta</taxon>
        <taxon>Tracheophyta</taxon>
        <taxon>Spermatophyta</taxon>
        <taxon>Magnoliopsida</taxon>
        <taxon>eudicotyledons</taxon>
        <taxon>Gunneridae</taxon>
        <taxon>Pentapetalae</taxon>
        <taxon>asterids</taxon>
        <taxon>campanulids</taxon>
        <taxon>Asterales</taxon>
        <taxon>Asteraceae</taxon>
        <taxon>Asteroideae</taxon>
        <taxon>Heliantheae alliance</taxon>
        <taxon>Heliantheae</taxon>
        <taxon>Helianthus</taxon>
    </lineage>
</organism>
<dbReference type="Gramene" id="mRNA:HanXRQr2_Chr06g0268391">
    <property type="protein sequence ID" value="CDS:HanXRQr2_Chr06g0268391.1"/>
    <property type="gene ID" value="HanXRQr2_Chr06g0268391"/>
</dbReference>